<dbReference type="PANTHER" id="PTHR22911">
    <property type="entry name" value="ACYL-MALONYL CONDENSING ENZYME-RELATED"/>
    <property type="match status" value="1"/>
</dbReference>
<keyword evidence="5 6" id="KW-0472">Membrane</keyword>
<dbReference type="EMBL" id="JAHRWL010000002">
    <property type="protein sequence ID" value="MBV2360743.1"/>
    <property type="molecule type" value="Genomic_DNA"/>
</dbReference>
<dbReference type="Proteomes" id="UP001166293">
    <property type="component" value="Unassembled WGS sequence"/>
</dbReference>
<feature type="transmembrane region" description="Helical" evidence="6">
    <location>
        <begin position="125"/>
        <end position="141"/>
    </location>
</feature>
<feature type="transmembrane region" description="Helical" evidence="6">
    <location>
        <begin position="264"/>
        <end position="282"/>
    </location>
</feature>
<feature type="transmembrane region" description="Helical" evidence="6">
    <location>
        <begin position="37"/>
        <end position="55"/>
    </location>
</feature>
<evidence type="ECO:0000256" key="6">
    <source>
        <dbReference type="SAM" id="Phobius"/>
    </source>
</evidence>
<gene>
    <name evidence="8" type="ORF">KUH32_13225</name>
</gene>
<feature type="transmembrane region" description="Helical" evidence="6">
    <location>
        <begin position="153"/>
        <end position="172"/>
    </location>
</feature>
<evidence type="ECO:0000313" key="9">
    <source>
        <dbReference type="Proteomes" id="UP001166293"/>
    </source>
</evidence>
<comment type="subcellular location">
    <subcellularLocation>
        <location evidence="1">Membrane</location>
        <topology evidence="1">Multi-pass membrane protein</topology>
    </subcellularLocation>
</comment>
<comment type="similarity">
    <text evidence="2">Belongs to the drug/metabolite transporter (DMT) superfamily. 10 TMS drug/metabolite exporter (DME) (TC 2.A.7.3) family.</text>
</comment>
<evidence type="ECO:0000313" key="8">
    <source>
        <dbReference type="EMBL" id="MBV2360743.1"/>
    </source>
</evidence>
<evidence type="ECO:0000256" key="2">
    <source>
        <dbReference type="ARBA" id="ARBA00009853"/>
    </source>
</evidence>
<feature type="transmembrane region" description="Helical" evidence="6">
    <location>
        <begin position="75"/>
        <end position="93"/>
    </location>
</feature>
<evidence type="ECO:0000256" key="3">
    <source>
        <dbReference type="ARBA" id="ARBA00022692"/>
    </source>
</evidence>
<evidence type="ECO:0000259" key="7">
    <source>
        <dbReference type="Pfam" id="PF00892"/>
    </source>
</evidence>
<proteinExistence type="inferred from homology"/>
<evidence type="ECO:0000256" key="1">
    <source>
        <dbReference type="ARBA" id="ARBA00004141"/>
    </source>
</evidence>
<protein>
    <submittedName>
        <fullName evidence="8">DMT family transporter</fullName>
    </submittedName>
</protein>
<keyword evidence="9" id="KW-1185">Reference proteome</keyword>
<feature type="transmembrane region" description="Helical" evidence="6">
    <location>
        <begin position="99"/>
        <end position="118"/>
    </location>
</feature>
<name>A0ABS6N9P5_9RHOB</name>
<dbReference type="PANTHER" id="PTHR22911:SF6">
    <property type="entry name" value="SOLUTE CARRIER FAMILY 35 MEMBER G1"/>
    <property type="match status" value="1"/>
</dbReference>
<dbReference type="Pfam" id="PF00892">
    <property type="entry name" value="EamA"/>
    <property type="match status" value="1"/>
</dbReference>
<sequence length="296" mass="31623">MNGLTLGALLIVVYTGMMAGADGITKMIAGQFEAPQLFAVSALLVLGLALLMTLLRRQDGGVHGLRTRFPRVMALRSGLTVLAAIGFFQAFRHLPFADVFLFIGLIPVLAAAFSGPILGEHPRPTAWIAVTIGAAGILFLMPGGPSSVQLGHLWALLAAVTGTLSMLLGRYIARAERVPLAQVFWPNLALLVTMGLALPFVWQPMTGADLIWVAFYSVLLFAGRYVVAEAFRLLPAYVATPLMNLQFAWMVVIGYVGFAEMPGLATLLGVALVIGSGLWLVADEALPRRSRIVPAE</sequence>
<accession>A0ABS6N9P5</accession>
<organism evidence="8 9">
    <name type="scientific">Thalassococcus arenae</name>
    <dbReference type="NCBI Taxonomy" id="2851652"/>
    <lineage>
        <taxon>Bacteria</taxon>
        <taxon>Pseudomonadati</taxon>
        <taxon>Pseudomonadota</taxon>
        <taxon>Alphaproteobacteria</taxon>
        <taxon>Rhodobacterales</taxon>
        <taxon>Roseobacteraceae</taxon>
        <taxon>Thalassococcus</taxon>
    </lineage>
</organism>
<feature type="transmembrane region" description="Helical" evidence="6">
    <location>
        <begin position="234"/>
        <end position="258"/>
    </location>
</feature>
<keyword evidence="4 6" id="KW-1133">Transmembrane helix</keyword>
<dbReference type="InterPro" id="IPR000620">
    <property type="entry name" value="EamA_dom"/>
</dbReference>
<reference evidence="8" key="1">
    <citation type="submission" date="2021-06" db="EMBL/GenBank/DDBJ databases">
        <title>Thalassococcus sp. CAU 1522 isolated from sea sand, Republic of Korea.</title>
        <authorList>
            <person name="Kim W."/>
        </authorList>
    </citation>
    <scope>NUCLEOTIDE SEQUENCE</scope>
    <source>
        <strain evidence="8">CAU 1522</strain>
    </source>
</reference>
<feature type="domain" description="EamA" evidence="7">
    <location>
        <begin position="7"/>
        <end position="140"/>
    </location>
</feature>
<feature type="transmembrane region" description="Helical" evidence="6">
    <location>
        <begin position="184"/>
        <end position="202"/>
    </location>
</feature>
<evidence type="ECO:0000256" key="5">
    <source>
        <dbReference type="ARBA" id="ARBA00023136"/>
    </source>
</evidence>
<comment type="caution">
    <text evidence="8">The sequence shown here is derived from an EMBL/GenBank/DDBJ whole genome shotgun (WGS) entry which is preliminary data.</text>
</comment>
<evidence type="ECO:0000256" key="4">
    <source>
        <dbReference type="ARBA" id="ARBA00022989"/>
    </source>
</evidence>
<dbReference type="RefSeq" id="WP_217779097.1">
    <property type="nucleotide sequence ID" value="NZ_JAHRWL010000002.1"/>
</dbReference>
<keyword evidence="3 6" id="KW-0812">Transmembrane</keyword>
<feature type="transmembrane region" description="Helical" evidence="6">
    <location>
        <begin position="208"/>
        <end position="227"/>
    </location>
</feature>